<keyword evidence="6" id="KW-1185">Reference proteome</keyword>
<feature type="compositionally biased region" description="Low complexity" evidence="1">
    <location>
        <begin position="27"/>
        <end position="43"/>
    </location>
</feature>
<organism evidence="3 5">
    <name type="scientific">Burkholderia pseudomultivorans</name>
    <dbReference type="NCBI Taxonomy" id="1207504"/>
    <lineage>
        <taxon>Bacteria</taxon>
        <taxon>Pseudomonadati</taxon>
        <taxon>Pseudomonadota</taxon>
        <taxon>Betaproteobacteria</taxon>
        <taxon>Burkholderiales</taxon>
        <taxon>Burkholderiaceae</taxon>
        <taxon>Burkholderia</taxon>
        <taxon>Burkholderia cepacia complex</taxon>
    </lineage>
</organism>
<accession>A0A132EIN0</accession>
<comment type="caution">
    <text evidence="3">The sequence shown here is derived from an EMBL/GenBank/DDBJ whole genome shotgun (WGS) entry which is preliminary data.</text>
</comment>
<gene>
    <name evidence="4" type="ORF">FEQ00_06319</name>
    <name evidence="3" type="ORF">WT56_13335</name>
</gene>
<name>A0A132EIN0_9BURK</name>
<reference evidence="4 6" key="2">
    <citation type="submission" date="2019-06" db="EMBL/GenBank/DDBJ databases">
        <title>Evolution of Burkholderia multivorans in the lungs of Cystic Fibrosis patients.</title>
        <authorList>
            <person name="Moreira L.M."/>
        </authorList>
    </citation>
    <scope>NUCLEOTIDE SEQUENCE [LARGE SCALE GENOMIC DNA]</scope>
    <source>
        <strain evidence="4 6">VC13239</strain>
    </source>
</reference>
<keyword evidence="2" id="KW-0732">Signal</keyword>
<feature type="region of interest" description="Disordered" evidence="1">
    <location>
        <begin position="237"/>
        <end position="261"/>
    </location>
</feature>
<dbReference type="RefSeq" id="WP_060241161.1">
    <property type="nucleotide sequence ID" value="NZ_CADFDQ010000014.1"/>
</dbReference>
<feature type="compositionally biased region" description="Basic and acidic residues" evidence="1">
    <location>
        <begin position="57"/>
        <end position="70"/>
    </location>
</feature>
<sequence length="261" mass="27862">MTLLFRLLALACALWLAACSSGPPPSASLGASAAPAAPKAPDAGARRGLGTAWGESVRSETRSVEFERADPTTPTDVASVYYNDALPGHPPASRIRRLPTRVALANGDVSLSFTDEHGAPLHLARSNGRWHMAGVDGSRYLIVLRNQGRRTFEIVSTVDGLDVLSGRPGSYRNGGYVLYPGRVLTIEGFRKSRDEVAAFRFASVPDSYVANSRYGDTANVGVIGVALFAQKEREEDALRRSANPFPGNDDAFAPPPVPRGE</sequence>
<dbReference type="Proteomes" id="UP000062912">
    <property type="component" value="Unassembled WGS sequence"/>
</dbReference>
<evidence type="ECO:0000313" key="6">
    <source>
        <dbReference type="Proteomes" id="UP001248067"/>
    </source>
</evidence>
<dbReference type="EMBL" id="VJSY01000073">
    <property type="protein sequence ID" value="MDR8757859.1"/>
    <property type="molecule type" value="Genomic_DNA"/>
</dbReference>
<feature type="chain" id="PRO_5007290839" description="Lipoprotein" evidence="2">
    <location>
        <begin position="18"/>
        <end position="261"/>
    </location>
</feature>
<evidence type="ECO:0008006" key="7">
    <source>
        <dbReference type="Google" id="ProtNLM"/>
    </source>
</evidence>
<dbReference type="AlphaFoldDB" id="A0A132EIN0"/>
<feature type="region of interest" description="Disordered" evidence="1">
    <location>
        <begin position="27"/>
        <end position="70"/>
    </location>
</feature>
<evidence type="ECO:0000256" key="1">
    <source>
        <dbReference type="SAM" id="MobiDB-lite"/>
    </source>
</evidence>
<feature type="signal peptide" evidence="2">
    <location>
        <begin position="1"/>
        <end position="17"/>
    </location>
</feature>
<evidence type="ECO:0000256" key="2">
    <source>
        <dbReference type="SAM" id="SignalP"/>
    </source>
</evidence>
<dbReference type="Proteomes" id="UP001248067">
    <property type="component" value="Unassembled WGS sequence"/>
</dbReference>
<dbReference type="OrthoDB" id="5393649at2"/>
<proteinExistence type="predicted"/>
<protein>
    <recommendedName>
        <fullName evidence="7">Lipoprotein</fullName>
    </recommendedName>
</protein>
<evidence type="ECO:0000313" key="3">
    <source>
        <dbReference type="EMBL" id="KWF30973.1"/>
    </source>
</evidence>
<reference evidence="3 5" key="1">
    <citation type="submission" date="2015-11" db="EMBL/GenBank/DDBJ databases">
        <title>Expanding the genomic diversity of Burkholderia species for the development of highly accurate diagnostics.</title>
        <authorList>
            <person name="Sahl J."/>
            <person name="Keim P."/>
            <person name="Wagner D."/>
        </authorList>
    </citation>
    <scope>NUCLEOTIDE SEQUENCE [LARGE SCALE GENOMIC DNA]</scope>
    <source>
        <strain evidence="3 5">MSMB368WGS</strain>
    </source>
</reference>
<evidence type="ECO:0000313" key="4">
    <source>
        <dbReference type="EMBL" id="MDR8757859.1"/>
    </source>
</evidence>
<dbReference type="PROSITE" id="PS51257">
    <property type="entry name" value="PROKAR_LIPOPROTEIN"/>
    <property type="match status" value="1"/>
</dbReference>
<evidence type="ECO:0000313" key="5">
    <source>
        <dbReference type="Proteomes" id="UP000062912"/>
    </source>
</evidence>
<dbReference type="EMBL" id="LPJR01000025">
    <property type="protein sequence ID" value="KWF30973.1"/>
    <property type="molecule type" value="Genomic_DNA"/>
</dbReference>